<evidence type="ECO:0000256" key="1">
    <source>
        <dbReference type="SAM" id="MobiDB-lite"/>
    </source>
</evidence>
<dbReference type="EMBL" id="HE577328">
    <property type="protein sequence ID" value="CCD00461.1"/>
    <property type="molecule type" value="Genomic_DNA"/>
</dbReference>
<feature type="compositionally biased region" description="Low complexity" evidence="1">
    <location>
        <begin position="144"/>
        <end position="177"/>
    </location>
</feature>
<keyword evidence="3" id="KW-1185">Reference proteome</keyword>
<feature type="compositionally biased region" description="Polar residues" evidence="1">
    <location>
        <begin position="32"/>
        <end position="49"/>
    </location>
</feature>
<dbReference type="Proteomes" id="UP000007319">
    <property type="component" value="Plasmid AZOBR_p1"/>
</dbReference>
<geneLocation type="plasmid" evidence="2 3">
    <name>AZOBR_p1</name>
</geneLocation>
<protein>
    <submittedName>
        <fullName evidence="2">Uncharacterized protein</fullName>
    </submittedName>
</protein>
<reference evidence="2 3" key="1">
    <citation type="journal article" date="2011" name="PLoS Genet.">
        <title>Azospirillum genomes reveal transition of bacteria from aquatic to terrestrial environments.</title>
        <authorList>
            <person name="Wisniewski-Dye F."/>
            <person name="Borziak K."/>
            <person name="Khalsa-Moyers G."/>
            <person name="Alexandre G."/>
            <person name="Sukharnikov L.O."/>
            <person name="Wuichet K."/>
            <person name="Hurst G.B."/>
            <person name="McDonald W.H."/>
            <person name="Robertson J.S."/>
            <person name="Barbe V."/>
            <person name="Calteau A."/>
            <person name="Rouy Z."/>
            <person name="Mangenot S."/>
            <person name="Prigent-Combaret C."/>
            <person name="Normand P."/>
            <person name="Boyer M."/>
            <person name="Siguier P."/>
            <person name="Dessaux Y."/>
            <person name="Elmerich C."/>
            <person name="Condemine G."/>
            <person name="Krishnen G."/>
            <person name="Kennedy I."/>
            <person name="Paterson A.H."/>
            <person name="Gonzalez V."/>
            <person name="Mavingui P."/>
            <person name="Zhulin I.B."/>
        </authorList>
    </citation>
    <scope>NUCLEOTIDE SEQUENCE [LARGE SCALE GENOMIC DNA]</scope>
    <source>
        <strain evidence="2 3">Sp245</strain>
    </source>
</reference>
<dbReference type="AlphaFoldDB" id="A0A9P1NPI5"/>
<feature type="compositionally biased region" description="Polar residues" evidence="1">
    <location>
        <begin position="7"/>
        <end position="25"/>
    </location>
</feature>
<organism evidence="2 3">
    <name type="scientific">Azospirillum baldaniorum</name>
    <dbReference type="NCBI Taxonomy" id="1064539"/>
    <lineage>
        <taxon>Bacteria</taxon>
        <taxon>Pseudomonadati</taxon>
        <taxon>Pseudomonadota</taxon>
        <taxon>Alphaproteobacteria</taxon>
        <taxon>Rhodospirillales</taxon>
        <taxon>Azospirillaceae</taxon>
        <taxon>Azospirillum</taxon>
    </lineage>
</organism>
<sequence>MDIRSVSGIQANRPTPASAVPTPQSVADAAAPTSQTTSSVADQSTSAASPSDPVVVAGGYISPVLRYDQGARLAVIYFRDRSSGETQNQIPAQQVVEEYRRTASRLGVATDAAAEGHDTGKGTAASGATATPGVAGRSVGSGYGAIPSSGAPSSGTPPATGAGPAGTTPAAVPRATGSYGAGSPGAIVSVTV</sequence>
<evidence type="ECO:0000313" key="3">
    <source>
        <dbReference type="Proteomes" id="UP000007319"/>
    </source>
</evidence>
<feature type="compositionally biased region" description="Low complexity" evidence="1">
    <location>
        <begin position="121"/>
        <end position="136"/>
    </location>
</feature>
<dbReference type="KEGG" id="abs:AZOBR_p1100027"/>
<name>A0A9P1NPI5_9PROT</name>
<keyword evidence="2" id="KW-0614">Plasmid</keyword>
<dbReference type="RefSeq" id="WP_014197943.1">
    <property type="nucleotide sequence ID" value="NC_016594.1"/>
</dbReference>
<gene>
    <name evidence="2" type="ORF">AZOBR_p1100027</name>
</gene>
<evidence type="ECO:0000313" key="2">
    <source>
        <dbReference type="EMBL" id="CCD00461.1"/>
    </source>
</evidence>
<proteinExistence type="predicted"/>
<accession>A0A9P1NPI5</accession>
<feature type="region of interest" description="Disordered" evidence="1">
    <location>
        <begin position="111"/>
        <end position="192"/>
    </location>
</feature>
<feature type="region of interest" description="Disordered" evidence="1">
    <location>
        <begin position="1"/>
        <end position="53"/>
    </location>
</feature>